<organism evidence="1 2">
    <name type="scientific">Candidatus Gottesmanbacteria bacterium RIFCSPLOWO2_01_FULL_43_11b</name>
    <dbReference type="NCBI Taxonomy" id="1798392"/>
    <lineage>
        <taxon>Bacteria</taxon>
        <taxon>Candidatus Gottesmaniibacteriota</taxon>
    </lineage>
</organism>
<dbReference type="InterPro" id="IPR038695">
    <property type="entry name" value="Saro_0823-like_sf"/>
</dbReference>
<dbReference type="STRING" id="1798392.A3A79_00200"/>
<reference evidence="1 2" key="1">
    <citation type="journal article" date="2016" name="Nat. Commun.">
        <title>Thousands of microbial genomes shed light on interconnected biogeochemical processes in an aquifer system.</title>
        <authorList>
            <person name="Anantharaman K."/>
            <person name="Brown C.T."/>
            <person name="Hug L.A."/>
            <person name="Sharon I."/>
            <person name="Castelle C.J."/>
            <person name="Probst A.J."/>
            <person name="Thomas B.C."/>
            <person name="Singh A."/>
            <person name="Wilkins M.J."/>
            <person name="Karaoz U."/>
            <person name="Brodie E.L."/>
            <person name="Williams K.H."/>
            <person name="Hubbard S.S."/>
            <person name="Banfield J.F."/>
        </authorList>
    </citation>
    <scope>NUCLEOTIDE SEQUENCE [LARGE SCALE GENOMIC DNA]</scope>
</reference>
<evidence type="ECO:0000313" key="2">
    <source>
        <dbReference type="Proteomes" id="UP000178759"/>
    </source>
</evidence>
<sequence>MKKILPFVIIILGILFLYYWKNPLSAQVKIRDSVFYVDLAIAPKDRERGLSGRKSMAQNRGVLFLFGSPGVYHFWMKDMHFPLDFIWISESTVVDIDENVPPPKTGEFPVELSPSQSIDKVLEVNGGVVKSSRIQIGDTLQFRN</sequence>
<comment type="caution">
    <text evidence="1">The sequence shown here is derived from an EMBL/GenBank/DDBJ whole genome shotgun (WGS) entry which is preliminary data.</text>
</comment>
<dbReference type="Gene3D" id="2.60.120.1140">
    <property type="entry name" value="Protein of unknown function DUF192"/>
    <property type="match status" value="1"/>
</dbReference>
<dbReference type="PANTHER" id="PTHR37953:SF1">
    <property type="entry name" value="UPF0127 PROTEIN MJ1496"/>
    <property type="match status" value="1"/>
</dbReference>
<dbReference type="Proteomes" id="UP000178759">
    <property type="component" value="Unassembled WGS sequence"/>
</dbReference>
<dbReference type="PANTHER" id="PTHR37953">
    <property type="entry name" value="UPF0127 PROTEIN MJ1496"/>
    <property type="match status" value="1"/>
</dbReference>
<dbReference type="EMBL" id="MFJV01000001">
    <property type="protein sequence ID" value="OGG23622.1"/>
    <property type="molecule type" value="Genomic_DNA"/>
</dbReference>
<accession>A0A1F6AGQ2</accession>
<dbReference type="InterPro" id="IPR003795">
    <property type="entry name" value="DUF192"/>
</dbReference>
<name>A0A1F6AGQ2_9BACT</name>
<dbReference type="AlphaFoldDB" id="A0A1F6AGQ2"/>
<proteinExistence type="predicted"/>
<dbReference type="Pfam" id="PF02643">
    <property type="entry name" value="DUF192"/>
    <property type="match status" value="1"/>
</dbReference>
<gene>
    <name evidence="1" type="ORF">A3A79_00200</name>
</gene>
<evidence type="ECO:0008006" key="3">
    <source>
        <dbReference type="Google" id="ProtNLM"/>
    </source>
</evidence>
<evidence type="ECO:0000313" key="1">
    <source>
        <dbReference type="EMBL" id="OGG23622.1"/>
    </source>
</evidence>
<protein>
    <recommendedName>
        <fullName evidence="3">DUF192 domain-containing protein</fullName>
    </recommendedName>
</protein>